<gene>
    <name evidence="6" type="ORF">FB192DRAFT_1375500</name>
</gene>
<sequence length="375" mass="42912">MNSNDQIACPSASMPPAKIRMCKICLEKDQVNHLISPCHCKGSIKYVHPHCMAGWRKALLHTGRESDLYHCQLCKHRLWVKQRRLWAALLHYKIFRVMVAASLLGLILIPAGSIMKAFIHFSVLLTNYPGGLTQAWASSSLTQLLFTSSQTSILASLSSSHHIQPLSSTNSASIRVLYSPFPVCILPSASSATSHSHALFSNQLLYYFLFPFSDERLWQLILCKLEHFHLGFFLLGSVNNIYFTYKILNDMFDIVLLGQDQQDNDDELQEDEEQRLNSITRRLSKLLKGFLLTYCCSLVILFWIHFNIFAFHVDSQYEYTTSKQFVAELPLWTLRWVTLGIAVADFAARGIYRWLTRITNCVDQEDVLSLPENIK</sequence>
<dbReference type="GO" id="GO:0008270">
    <property type="term" value="F:zinc ion binding"/>
    <property type="evidence" value="ECO:0007669"/>
    <property type="project" value="UniProtKB-KW"/>
</dbReference>
<feature type="domain" description="RING-CH-type" evidence="5">
    <location>
        <begin position="14"/>
        <end position="81"/>
    </location>
</feature>
<reference evidence="6 7" key="1">
    <citation type="submission" date="2019-09" db="EMBL/GenBank/DDBJ databases">
        <authorList>
            <consortium name="DOE Joint Genome Institute"/>
            <person name="Mondo S.J."/>
            <person name="Navarro-Mendoza M.I."/>
            <person name="Perez-Arques C."/>
            <person name="Panchal S."/>
            <person name="Nicolas F.E."/>
            <person name="Ganguly P."/>
            <person name="Pangilinan J."/>
            <person name="Grigoriev I."/>
            <person name="Heitman J."/>
            <person name="Sanya K."/>
            <person name="Garre V."/>
        </authorList>
    </citation>
    <scope>NUCLEOTIDE SEQUENCE [LARGE SCALE GENOMIC DNA]</scope>
    <source>
        <strain evidence="6 7">MU402</strain>
    </source>
</reference>
<keyword evidence="1" id="KW-0479">Metal-binding</keyword>
<dbReference type="PANTHER" id="PTHR46347:SF1">
    <property type="entry name" value="RING_FYVE_PHD ZINC FINGER SUPERFAMILY PROTEIN"/>
    <property type="match status" value="1"/>
</dbReference>
<accession>A0A8H4BII5</accession>
<evidence type="ECO:0000256" key="4">
    <source>
        <dbReference type="SAM" id="Phobius"/>
    </source>
</evidence>
<evidence type="ECO:0000256" key="2">
    <source>
        <dbReference type="ARBA" id="ARBA00022771"/>
    </source>
</evidence>
<evidence type="ECO:0000313" key="7">
    <source>
        <dbReference type="Proteomes" id="UP000469890"/>
    </source>
</evidence>
<evidence type="ECO:0000256" key="1">
    <source>
        <dbReference type="ARBA" id="ARBA00022723"/>
    </source>
</evidence>
<feature type="transmembrane region" description="Helical" evidence="4">
    <location>
        <begin position="291"/>
        <end position="313"/>
    </location>
</feature>
<keyword evidence="4" id="KW-0472">Membrane</keyword>
<evidence type="ECO:0000313" key="6">
    <source>
        <dbReference type="EMBL" id="KAF1801952.1"/>
    </source>
</evidence>
<dbReference type="Proteomes" id="UP000469890">
    <property type="component" value="Unassembled WGS sequence"/>
</dbReference>
<dbReference type="AlphaFoldDB" id="A0A8H4BII5"/>
<dbReference type="SMART" id="SM00744">
    <property type="entry name" value="RINGv"/>
    <property type="match status" value="1"/>
</dbReference>
<feature type="transmembrane region" description="Helical" evidence="4">
    <location>
        <begin position="94"/>
        <end position="115"/>
    </location>
</feature>
<comment type="caution">
    <text evidence="6">The sequence shown here is derived from an EMBL/GenBank/DDBJ whole genome shotgun (WGS) entry which is preliminary data.</text>
</comment>
<keyword evidence="4" id="KW-1133">Transmembrane helix</keyword>
<keyword evidence="3" id="KW-0862">Zinc</keyword>
<dbReference type="PROSITE" id="PS51292">
    <property type="entry name" value="ZF_RING_CH"/>
    <property type="match status" value="1"/>
</dbReference>
<organism evidence="6 7">
    <name type="scientific">Mucor circinelloides f. lusitanicus</name>
    <name type="common">Mucor racemosus var. lusitanicus</name>
    <dbReference type="NCBI Taxonomy" id="29924"/>
    <lineage>
        <taxon>Eukaryota</taxon>
        <taxon>Fungi</taxon>
        <taxon>Fungi incertae sedis</taxon>
        <taxon>Mucoromycota</taxon>
        <taxon>Mucoromycotina</taxon>
        <taxon>Mucoromycetes</taxon>
        <taxon>Mucorales</taxon>
        <taxon>Mucorineae</taxon>
        <taxon>Mucoraceae</taxon>
        <taxon>Mucor</taxon>
    </lineage>
</organism>
<evidence type="ECO:0000256" key="3">
    <source>
        <dbReference type="ARBA" id="ARBA00022833"/>
    </source>
</evidence>
<dbReference type="EMBL" id="JAAECE010000004">
    <property type="protein sequence ID" value="KAF1801952.1"/>
    <property type="molecule type" value="Genomic_DNA"/>
</dbReference>
<dbReference type="PANTHER" id="PTHR46347">
    <property type="entry name" value="RING/FYVE/PHD ZINC FINGER SUPERFAMILY PROTEIN"/>
    <property type="match status" value="1"/>
</dbReference>
<dbReference type="Gene3D" id="3.30.40.10">
    <property type="entry name" value="Zinc/RING finger domain, C3HC4 (zinc finger)"/>
    <property type="match status" value="1"/>
</dbReference>
<name>A0A8H4BII5_MUCCL</name>
<dbReference type="CDD" id="cd16495">
    <property type="entry name" value="RING_CH-C4HC3_MARCH"/>
    <property type="match status" value="1"/>
</dbReference>
<evidence type="ECO:0000259" key="5">
    <source>
        <dbReference type="PROSITE" id="PS51292"/>
    </source>
</evidence>
<dbReference type="InterPro" id="IPR013083">
    <property type="entry name" value="Znf_RING/FYVE/PHD"/>
</dbReference>
<dbReference type="InterPro" id="IPR011016">
    <property type="entry name" value="Znf_RING-CH"/>
</dbReference>
<proteinExistence type="predicted"/>
<keyword evidence="2" id="KW-0863">Zinc-finger</keyword>
<dbReference type="SUPFAM" id="SSF57850">
    <property type="entry name" value="RING/U-box"/>
    <property type="match status" value="1"/>
</dbReference>
<protein>
    <recommendedName>
        <fullName evidence="5">RING-CH-type domain-containing protein</fullName>
    </recommendedName>
</protein>
<dbReference type="Pfam" id="PF12906">
    <property type="entry name" value="RINGv"/>
    <property type="match status" value="1"/>
</dbReference>
<keyword evidence="4" id="KW-0812">Transmembrane</keyword>